<dbReference type="PROSITE" id="PS50001">
    <property type="entry name" value="SH2"/>
    <property type="match status" value="1"/>
</dbReference>
<dbReference type="OrthoDB" id="6273691at2759"/>
<feature type="domain" description="SH2" evidence="7">
    <location>
        <begin position="51"/>
        <end position="158"/>
    </location>
</feature>
<accession>A0A158RET4</accession>
<dbReference type="GO" id="GO:0046982">
    <property type="term" value="F:protein heterodimerization activity"/>
    <property type="evidence" value="ECO:0007669"/>
    <property type="project" value="InterPro"/>
</dbReference>
<evidence type="ECO:0000256" key="1">
    <source>
        <dbReference type="ARBA" id="ARBA00007980"/>
    </source>
</evidence>
<evidence type="ECO:0000256" key="3">
    <source>
        <dbReference type="ARBA" id="ARBA00022999"/>
    </source>
</evidence>
<dbReference type="Gene3D" id="3.30.505.10">
    <property type="entry name" value="SH2 domain"/>
    <property type="match status" value="1"/>
</dbReference>
<evidence type="ECO:0000259" key="6">
    <source>
        <dbReference type="PROSITE" id="PS01179"/>
    </source>
</evidence>
<name>A0A158RET4_HYDTA</name>
<sequence>MGTLASQHWGTLNSQTSSHGSVRLFTQWQGEGANMTHQILENAVQRTFDGWFRPNFLRDASIQYLKKQPIGGFVIRSSSRYPGFYGLSIKVKGDENISSYTGLTGNQSVRHFLIGESAEGYFQIQGTEMEPRFKSLVDLVTYHCQYAGALPCVLRLPGYSTSSTPSLVNADTPLPPLRFNESDSIEFQVLYLGAFDVYSLNGSSAVSSAMDAIFRTQSSHLRPIVVSFRVSPEGVTLTDLHCRQFLRRHFGAESFLYIGADLYGRTLMEIDPGNTNFNNGRNNMRLFTHNILTSRVLKSVKVGYPLAIKATKVDITPMDFEAKTTARFIPKVEWTVLKSAAEQVGADHVGQLPDCIPDGYETNEEFLRQAHKALMEIDVVEGTLVCPETGREFPIHNGIPNMLVNEDE</sequence>
<evidence type="ECO:0000256" key="5">
    <source>
        <dbReference type="PROSITE-ProRule" id="PRU00191"/>
    </source>
</evidence>
<dbReference type="WBParaSite" id="TTAC_0000803301-mRNA-1">
    <property type="protein sequence ID" value="TTAC_0000803301-mRNA-1"/>
    <property type="gene ID" value="TTAC_0000803301"/>
</dbReference>
<dbReference type="InterPro" id="IPR005651">
    <property type="entry name" value="Trm112-like"/>
</dbReference>
<reference evidence="10" key="1">
    <citation type="submission" date="2016-04" db="UniProtKB">
        <authorList>
            <consortium name="WormBaseParasite"/>
        </authorList>
    </citation>
    <scope>IDENTIFICATION</scope>
</reference>
<proteinExistence type="inferred from homology"/>
<dbReference type="SUPFAM" id="SSF50729">
    <property type="entry name" value="PH domain-like"/>
    <property type="match status" value="1"/>
</dbReference>
<evidence type="ECO:0000313" key="10">
    <source>
        <dbReference type="WBParaSite" id="TTAC_0000803301-mRNA-1"/>
    </source>
</evidence>
<organism evidence="10">
    <name type="scientific">Hydatigena taeniaeformis</name>
    <name type="common">Feline tapeworm</name>
    <name type="synonym">Taenia taeniaeformis</name>
    <dbReference type="NCBI Taxonomy" id="6205"/>
    <lineage>
        <taxon>Eukaryota</taxon>
        <taxon>Metazoa</taxon>
        <taxon>Spiralia</taxon>
        <taxon>Lophotrochozoa</taxon>
        <taxon>Platyhelminthes</taxon>
        <taxon>Cestoda</taxon>
        <taxon>Eucestoda</taxon>
        <taxon>Cyclophyllidea</taxon>
        <taxon>Taeniidae</taxon>
        <taxon>Hydatigera</taxon>
    </lineage>
</organism>
<comment type="similarity">
    <text evidence="1">Belongs to the TRM112 family.</text>
</comment>
<dbReference type="CDD" id="cd21089">
    <property type="entry name" value="Trm112-like"/>
    <property type="match status" value="1"/>
</dbReference>
<protein>
    <recommendedName>
        <fullName evidence="2">Multifunctional methyltransferase subunit TRM112-like protein</fullName>
    </recommendedName>
    <alternativeName>
        <fullName evidence="4">tRNA methyltransferase 112 homolog</fullName>
    </alternativeName>
</protein>
<reference evidence="8 9" key="2">
    <citation type="submission" date="2018-11" db="EMBL/GenBank/DDBJ databases">
        <authorList>
            <consortium name="Pathogen Informatics"/>
        </authorList>
    </citation>
    <scope>NUCLEOTIDE SEQUENCE [LARGE SCALE GENOMIC DNA]</scope>
</reference>
<dbReference type="PANTHER" id="PTHR12773">
    <property type="entry name" value="UPF0315 PROTEIN-RELATED"/>
    <property type="match status" value="1"/>
</dbReference>
<evidence type="ECO:0000313" key="8">
    <source>
        <dbReference type="EMBL" id="VDM32503.1"/>
    </source>
</evidence>
<dbReference type="Pfam" id="PF03966">
    <property type="entry name" value="Trm112p"/>
    <property type="match status" value="1"/>
</dbReference>
<dbReference type="InterPro" id="IPR036860">
    <property type="entry name" value="SH2_dom_sf"/>
</dbReference>
<dbReference type="PROSITE" id="PS01179">
    <property type="entry name" value="PID"/>
    <property type="match status" value="1"/>
</dbReference>
<evidence type="ECO:0000256" key="2">
    <source>
        <dbReference type="ARBA" id="ARBA00019989"/>
    </source>
</evidence>
<dbReference type="GO" id="GO:0030488">
    <property type="term" value="P:tRNA methylation"/>
    <property type="evidence" value="ECO:0007669"/>
    <property type="project" value="TreeGrafter"/>
</dbReference>
<dbReference type="AlphaFoldDB" id="A0A158RET4"/>
<dbReference type="Pfam" id="PF00017">
    <property type="entry name" value="SH2"/>
    <property type="match status" value="1"/>
</dbReference>
<dbReference type="SMART" id="SM00252">
    <property type="entry name" value="SH2"/>
    <property type="match status" value="1"/>
</dbReference>
<dbReference type="InterPro" id="IPR006020">
    <property type="entry name" value="PTB/PI_dom"/>
</dbReference>
<keyword evidence="9" id="KW-1185">Reference proteome</keyword>
<dbReference type="SUPFAM" id="SSF55550">
    <property type="entry name" value="SH2 domain"/>
    <property type="match status" value="1"/>
</dbReference>
<dbReference type="InterPro" id="IPR000980">
    <property type="entry name" value="SH2"/>
</dbReference>
<dbReference type="SUPFAM" id="SSF158997">
    <property type="entry name" value="Trm112p-like"/>
    <property type="match status" value="1"/>
</dbReference>
<dbReference type="GO" id="GO:0070476">
    <property type="term" value="P:rRNA (guanine-N7)-methylation"/>
    <property type="evidence" value="ECO:0007669"/>
    <property type="project" value="TreeGrafter"/>
</dbReference>
<evidence type="ECO:0000256" key="4">
    <source>
        <dbReference type="ARBA" id="ARBA00030516"/>
    </source>
</evidence>
<dbReference type="InterPro" id="IPR011993">
    <property type="entry name" value="PH-like_dom_sf"/>
</dbReference>
<dbReference type="Gene3D" id="2.20.25.10">
    <property type="match status" value="1"/>
</dbReference>
<dbReference type="Proteomes" id="UP000274429">
    <property type="component" value="Unassembled WGS sequence"/>
</dbReference>
<dbReference type="EMBL" id="UYWX01020432">
    <property type="protein sequence ID" value="VDM32503.1"/>
    <property type="molecule type" value="Genomic_DNA"/>
</dbReference>
<evidence type="ECO:0000313" key="9">
    <source>
        <dbReference type="Proteomes" id="UP000274429"/>
    </source>
</evidence>
<dbReference type="STRING" id="6205.A0A158RET4"/>
<feature type="domain" description="PID" evidence="6">
    <location>
        <begin position="183"/>
        <end position="249"/>
    </location>
</feature>
<keyword evidence="3 5" id="KW-0727">SH2 domain</keyword>
<evidence type="ECO:0000259" key="7">
    <source>
        <dbReference type="PROSITE" id="PS50001"/>
    </source>
</evidence>
<dbReference type="InterPro" id="IPR039127">
    <property type="entry name" value="Trm112"/>
</dbReference>
<dbReference type="PANTHER" id="PTHR12773:SF0">
    <property type="entry name" value="MULTIFUNCTIONAL METHYLTRANSFERASE SUBUNIT TRM112-LIKE PROTEIN"/>
    <property type="match status" value="1"/>
</dbReference>
<gene>
    <name evidence="8" type="ORF">TTAC_LOCUS8018</name>
</gene>
<dbReference type="Gene3D" id="2.30.29.30">
    <property type="entry name" value="Pleckstrin-homology domain (PH domain)/Phosphotyrosine-binding domain (PTB)"/>
    <property type="match status" value="1"/>
</dbReference>